<proteinExistence type="predicted"/>
<evidence type="ECO:0000313" key="2">
    <source>
        <dbReference type="EMBL" id="KAK2728245.1"/>
    </source>
</evidence>
<dbReference type="Proteomes" id="UP001281614">
    <property type="component" value="Unassembled WGS sequence"/>
</dbReference>
<comment type="caution">
    <text evidence="2">The sequence shown here is derived from an EMBL/GenBank/DDBJ whole genome shotgun (WGS) entry which is preliminary data.</text>
</comment>
<name>A0AAD9XVU4_COLKA</name>
<dbReference type="AlphaFoldDB" id="A0AAD9XVU4"/>
<accession>A0AAD9XVU4</accession>
<organism evidence="2 3">
    <name type="scientific">Colletotrichum kahawae</name>
    <name type="common">Coffee berry disease fungus</name>
    <dbReference type="NCBI Taxonomy" id="34407"/>
    <lineage>
        <taxon>Eukaryota</taxon>
        <taxon>Fungi</taxon>
        <taxon>Dikarya</taxon>
        <taxon>Ascomycota</taxon>
        <taxon>Pezizomycotina</taxon>
        <taxon>Sordariomycetes</taxon>
        <taxon>Hypocreomycetidae</taxon>
        <taxon>Glomerellales</taxon>
        <taxon>Glomerellaceae</taxon>
        <taxon>Colletotrichum</taxon>
        <taxon>Colletotrichum gloeosporioides species complex</taxon>
    </lineage>
</organism>
<gene>
    <name evidence="2" type="ORF">CKAH01_11140</name>
</gene>
<reference evidence="2" key="1">
    <citation type="submission" date="2023-02" db="EMBL/GenBank/DDBJ databases">
        <title>Colletotrichum kahawae CIFC_Que2 genome sequencing and assembly.</title>
        <authorList>
            <person name="Baroncelli R."/>
        </authorList>
    </citation>
    <scope>NUCLEOTIDE SEQUENCE</scope>
    <source>
        <strain evidence="2">CIFC_Que2</strain>
    </source>
</reference>
<sequence>MFTSFSSTTTIFQQASTVGVLLPSSSSPSVPIRDPPVPVPRPPRATDQPTPARPLEQALPPPFSIRTIPLTLQQQERTAEWID</sequence>
<feature type="region of interest" description="Disordered" evidence="1">
    <location>
        <begin position="22"/>
        <end position="64"/>
    </location>
</feature>
<protein>
    <submittedName>
        <fullName evidence="2">Uncharacterized protein</fullName>
    </submittedName>
</protein>
<dbReference type="EMBL" id="VYYT01000884">
    <property type="protein sequence ID" value="KAK2728245.1"/>
    <property type="molecule type" value="Genomic_DNA"/>
</dbReference>
<evidence type="ECO:0000313" key="3">
    <source>
        <dbReference type="Proteomes" id="UP001281614"/>
    </source>
</evidence>
<feature type="compositionally biased region" description="Low complexity" evidence="1">
    <location>
        <begin position="22"/>
        <end position="32"/>
    </location>
</feature>
<feature type="compositionally biased region" description="Pro residues" evidence="1">
    <location>
        <begin position="33"/>
        <end position="43"/>
    </location>
</feature>
<keyword evidence="3" id="KW-1185">Reference proteome</keyword>
<evidence type="ECO:0000256" key="1">
    <source>
        <dbReference type="SAM" id="MobiDB-lite"/>
    </source>
</evidence>